<name>A0ABS5MDZ7_9BACI</name>
<evidence type="ECO:0000313" key="2">
    <source>
        <dbReference type="EMBL" id="MBS3680375.1"/>
    </source>
</evidence>
<reference evidence="2 3" key="1">
    <citation type="submission" date="2021-05" db="EMBL/GenBank/DDBJ databases">
        <title>Ornithinibacillus massiliensis sp. nov.</title>
        <authorList>
            <person name="Iwaza R."/>
            <person name="Lagier J.-C."/>
            <person name="Raoult D."/>
        </authorList>
    </citation>
    <scope>NUCLEOTIDE SEQUENCE [LARGE SCALE GENOMIC DNA]</scope>
    <source>
        <strain evidence="2 3">Marseille-P3601</strain>
    </source>
</reference>
<proteinExistence type="predicted"/>
<evidence type="ECO:0000313" key="3">
    <source>
        <dbReference type="Proteomes" id="UP000681870"/>
    </source>
</evidence>
<feature type="domain" description="N-acetyltransferase" evidence="1">
    <location>
        <begin position="8"/>
        <end position="171"/>
    </location>
</feature>
<dbReference type="PANTHER" id="PTHR43415">
    <property type="entry name" value="SPERMIDINE N(1)-ACETYLTRANSFERASE"/>
    <property type="match status" value="1"/>
</dbReference>
<dbReference type="SUPFAM" id="SSF55729">
    <property type="entry name" value="Acyl-CoA N-acyltransferases (Nat)"/>
    <property type="match status" value="1"/>
</dbReference>
<protein>
    <submittedName>
        <fullName evidence="2">GNAT family N-acetyltransferase</fullName>
    </submittedName>
</protein>
<accession>A0ABS5MDZ7</accession>
<dbReference type="PROSITE" id="PS51186">
    <property type="entry name" value="GNAT"/>
    <property type="match status" value="1"/>
</dbReference>
<dbReference type="Proteomes" id="UP000681870">
    <property type="component" value="Unassembled WGS sequence"/>
</dbReference>
<dbReference type="RefSeq" id="WP_211741645.1">
    <property type="nucleotide sequence ID" value="NZ_JAGXBY010000003.1"/>
</dbReference>
<dbReference type="InterPro" id="IPR016181">
    <property type="entry name" value="Acyl_CoA_acyltransferase"/>
</dbReference>
<dbReference type="InterPro" id="IPR000182">
    <property type="entry name" value="GNAT_dom"/>
</dbReference>
<gene>
    <name evidence="2" type="ORF">KGF86_09115</name>
</gene>
<organism evidence="2 3">
    <name type="scientific">Ornithinibacillus massiliensis</name>
    <dbReference type="NCBI Taxonomy" id="1944633"/>
    <lineage>
        <taxon>Bacteria</taxon>
        <taxon>Bacillati</taxon>
        <taxon>Bacillota</taxon>
        <taxon>Bacilli</taxon>
        <taxon>Bacillales</taxon>
        <taxon>Bacillaceae</taxon>
        <taxon>Ornithinibacillus</taxon>
    </lineage>
</organism>
<dbReference type="PANTHER" id="PTHR43415:SF3">
    <property type="entry name" value="GNAT-FAMILY ACETYLTRANSFERASE"/>
    <property type="match status" value="1"/>
</dbReference>
<sequence>MYYQGKSVYLRPLTKEDNKSILNAVHDEEIRYMTGTRNTFTMEQINAQIDRILEDDSRYDFAICLVEADGIIGDLTILDIDKMNRKAGFRIALHDKKYFNKGYGTEAVELALAFTFKELKLNRLQLEVYSHNKRGIKAYEKVGFKVEGVLRDSLFYNETYSDEIIMGILAEDYFRRQKTS</sequence>
<evidence type="ECO:0000259" key="1">
    <source>
        <dbReference type="PROSITE" id="PS51186"/>
    </source>
</evidence>
<keyword evidence="3" id="KW-1185">Reference proteome</keyword>
<dbReference type="EMBL" id="JAGXBY010000003">
    <property type="protein sequence ID" value="MBS3680375.1"/>
    <property type="molecule type" value="Genomic_DNA"/>
</dbReference>
<dbReference type="Gene3D" id="3.40.630.30">
    <property type="match status" value="1"/>
</dbReference>
<dbReference type="Pfam" id="PF13302">
    <property type="entry name" value="Acetyltransf_3"/>
    <property type="match status" value="1"/>
</dbReference>
<comment type="caution">
    <text evidence="2">The sequence shown here is derived from an EMBL/GenBank/DDBJ whole genome shotgun (WGS) entry which is preliminary data.</text>
</comment>